<evidence type="ECO:0000256" key="7">
    <source>
        <dbReference type="ARBA" id="ARBA00023294"/>
    </source>
</evidence>
<keyword evidence="7" id="KW-0927">Auxin signaling pathway</keyword>
<feature type="transmembrane region" description="Helical" evidence="10">
    <location>
        <begin position="363"/>
        <end position="383"/>
    </location>
</feature>
<dbReference type="AlphaFoldDB" id="A0A445DC28"/>
<evidence type="ECO:0000256" key="2">
    <source>
        <dbReference type="ARBA" id="ARBA00022448"/>
    </source>
</evidence>
<dbReference type="InterPro" id="IPR045033">
    <property type="entry name" value="PILS1/3/4/5/7"/>
</dbReference>
<name>A0A445DC28_ARAHY</name>
<dbReference type="Proteomes" id="UP000289738">
    <property type="component" value="Chromosome A04"/>
</dbReference>
<organism evidence="11 12">
    <name type="scientific">Arachis hypogaea</name>
    <name type="common">Peanut</name>
    <dbReference type="NCBI Taxonomy" id="3818"/>
    <lineage>
        <taxon>Eukaryota</taxon>
        <taxon>Viridiplantae</taxon>
        <taxon>Streptophyta</taxon>
        <taxon>Embryophyta</taxon>
        <taxon>Tracheophyta</taxon>
        <taxon>Spermatophyta</taxon>
        <taxon>Magnoliopsida</taxon>
        <taxon>eudicotyledons</taxon>
        <taxon>Gunneridae</taxon>
        <taxon>Pentapetalae</taxon>
        <taxon>rosids</taxon>
        <taxon>fabids</taxon>
        <taxon>Fabales</taxon>
        <taxon>Fabaceae</taxon>
        <taxon>Papilionoideae</taxon>
        <taxon>50 kb inversion clade</taxon>
        <taxon>dalbergioids sensu lato</taxon>
        <taxon>Dalbergieae</taxon>
        <taxon>Pterocarpus clade</taxon>
        <taxon>Arachis</taxon>
    </lineage>
</organism>
<dbReference type="Pfam" id="PF03547">
    <property type="entry name" value="Mem_trans"/>
    <property type="match status" value="1"/>
</dbReference>
<dbReference type="InterPro" id="IPR004776">
    <property type="entry name" value="Mem_transp_PIN-like"/>
</dbReference>
<feature type="transmembrane region" description="Helical" evidence="10">
    <location>
        <begin position="147"/>
        <end position="169"/>
    </location>
</feature>
<comment type="subcellular location">
    <subcellularLocation>
        <location evidence="1">Endoplasmic reticulum membrane</location>
        <topology evidence="1">Multi-pass membrane protein</topology>
    </subcellularLocation>
</comment>
<keyword evidence="6 10" id="KW-0472">Membrane</keyword>
<feature type="transmembrane region" description="Helical" evidence="10">
    <location>
        <begin position="41"/>
        <end position="61"/>
    </location>
</feature>
<feature type="transmembrane region" description="Helical" evidence="10">
    <location>
        <begin position="390"/>
        <end position="414"/>
    </location>
</feature>
<feature type="transmembrane region" description="Helical" evidence="10">
    <location>
        <begin position="323"/>
        <end position="343"/>
    </location>
</feature>
<evidence type="ECO:0000313" key="12">
    <source>
        <dbReference type="Proteomes" id="UP000289738"/>
    </source>
</evidence>
<comment type="similarity">
    <text evidence="9">Belongs to the auxin efflux carrier (TC 2.A.69.2) family.</text>
</comment>
<feature type="transmembrane region" description="Helical" evidence="10">
    <location>
        <begin position="105"/>
        <end position="127"/>
    </location>
</feature>
<comment type="caution">
    <text evidence="11">The sequence shown here is derived from an EMBL/GenBank/DDBJ whole genome shotgun (WGS) entry which is preliminary data.</text>
</comment>
<feature type="transmembrane region" description="Helical" evidence="10">
    <location>
        <begin position="6"/>
        <end position="29"/>
    </location>
</feature>
<reference evidence="11 12" key="1">
    <citation type="submission" date="2019-01" db="EMBL/GenBank/DDBJ databases">
        <title>Sequencing of cultivated peanut Arachis hypogaea provides insights into genome evolution and oil improvement.</title>
        <authorList>
            <person name="Chen X."/>
        </authorList>
    </citation>
    <scope>NUCLEOTIDE SEQUENCE [LARGE SCALE GENOMIC DNA]</scope>
    <source>
        <strain evidence="12">cv. Fuhuasheng</strain>
        <tissue evidence="11">Leaves</tissue>
    </source>
</reference>
<evidence type="ECO:0000256" key="9">
    <source>
        <dbReference type="ARBA" id="ARBA00025752"/>
    </source>
</evidence>
<evidence type="ECO:0000256" key="10">
    <source>
        <dbReference type="SAM" id="Phobius"/>
    </source>
</evidence>
<proteinExistence type="inferred from homology"/>
<dbReference type="GO" id="GO:0009734">
    <property type="term" value="P:auxin-activated signaling pathway"/>
    <property type="evidence" value="ECO:0007669"/>
    <property type="project" value="UniProtKB-KW"/>
</dbReference>
<dbReference type="STRING" id="3818.A0A445DC28"/>
<feature type="transmembrane region" description="Helical" evidence="10">
    <location>
        <begin position="73"/>
        <end position="93"/>
    </location>
</feature>
<keyword evidence="5 10" id="KW-1133">Transmembrane helix</keyword>
<comment type="function">
    <text evidence="8">Involved in cellular auxin homeostasis by regulating auxin metabolism. Regulates intracellular auxin accumulation at the endoplasmic reticulum and thus auxin availability for nuclear auxin signaling.</text>
</comment>
<gene>
    <name evidence="11" type="ORF">Ahy_A04g017776</name>
</gene>
<keyword evidence="12" id="KW-1185">Reference proteome</keyword>
<evidence type="ECO:0000256" key="3">
    <source>
        <dbReference type="ARBA" id="ARBA00022692"/>
    </source>
</evidence>
<feature type="transmembrane region" description="Helical" evidence="10">
    <location>
        <begin position="290"/>
        <end position="311"/>
    </location>
</feature>
<keyword evidence="4" id="KW-0256">Endoplasmic reticulum</keyword>
<dbReference type="GO" id="GO:0005789">
    <property type="term" value="C:endoplasmic reticulum membrane"/>
    <property type="evidence" value="ECO:0007669"/>
    <property type="project" value="UniProtKB-SubCell"/>
</dbReference>
<protein>
    <submittedName>
        <fullName evidence="11">Uncharacterized protein</fullName>
    </submittedName>
</protein>
<dbReference type="EMBL" id="SDMP01000004">
    <property type="protein sequence ID" value="RYR60721.1"/>
    <property type="molecule type" value="Genomic_DNA"/>
</dbReference>
<feature type="transmembrane region" description="Helical" evidence="10">
    <location>
        <begin position="248"/>
        <end position="270"/>
    </location>
</feature>
<evidence type="ECO:0000313" key="11">
    <source>
        <dbReference type="EMBL" id="RYR60721.1"/>
    </source>
</evidence>
<evidence type="ECO:0000256" key="8">
    <source>
        <dbReference type="ARBA" id="ARBA00025100"/>
    </source>
</evidence>
<dbReference type="GO" id="GO:0080162">
    <property type="term" value="P:endoplasmic reticulum to cytosol auxin transport"/>
    <property type="evidence" value="ECO:0007669"/>
    <property type="project" value="InterPro"/>
</dbReference>
<keyword evidence="3 10" id="KW-0812">Transmembrane</keyword>
<evidence type="ECO:0000256" key="6">
    <source>
        <dbReference type="ARBA" id="ARBA00023136"/>
    </source>
</evidence>
<evidence type="ECO:0000256" key="4">
    <source>
        <dbReference type="ARBA" id="ARBA00022824"/>
    </source>
</evidence>
<sequence length="415" mass="45427">MDFLKLFIVALMSVLKLLLLTSVGIFLALDRIDILNDIAMKHLNSLVFYVFTPALISSSLAKTITLRSMIMLWFMPLNIFITYIIGSALGWLLNKISRVPHHLQGVVLGCCSAGNMGNLLLIIVPAVCKENGNYFGANKDVCYRNGLGYASLSQAVGNIYMWSYVYNIIRIYSNKNSSVAQVDDSEENELENISRCSNEQLVNVESKSETTHHVDQFEIMEHAMPIREAKVTRMGNVMKQMQILVKKIDVKTLLSPSTIGSMVGLVIGVVPQFRKVLVGDGAALRVVQDSVTMLGDALIPSLTLVLGANLLKGLKGQSMNRKIIVGIVVVKGIAVPAIGIGIIKAATRFGLINPDPLYQFVLLLQYAVPPAVAISTVTQLFGAGEGECSVIMLATYACATVFLTLWCTFFMWLVL</sequence>
<dbReference type="PANTHER" id="PTHR31651:SF44">
    <property type="entry name" value="AUXIN EFFLUX CARRIER FAMILY PROTEIN"/>
    <property type="match status" value="1"/>
</dbReference>
<evidence type="ECO:0000256" key="1">
    <source>
        <dbReference type="ARBA" id="ARBA00004477"/>
    </source>
</evidence>
<accession>A0A445DC28</accession>
<keyword evidence="2" id="KW-0813">Transport</keyword>
<evidence type="ECO:0000256" key="5">
    <source>
        <dbReference type="ARBA" id="ARBA00022989"/>
    </source>
</evidence>
<dbReference type="PANTHER" id="PTHR31651">
    <property type="match status" value="1"/>
</dbReference>